<dbReference type="InterPro" id="IPR025459">
    <property type="entry name" value="DUF4279"/>
</dbReference>
<dbReference type="EMBL" id="CP011102">
    <property type="protein sequence ID" value="AQY51474.1"/>
    <property type="molecule type" value="Genomic_DNA"/>
</dbReference>
<keyword evidence="2" id="KW-1185">Reference proteome</keyword>
<evidence type="ECO:0008006" key="3">
    <source>
        <dbReference type="Google" id="ProtNLM"/>
    </source>
</evidence>
<proteinExistence type="predicted"/>
<dbReference type="AlphaFoldDB" id="A0A1S7FVI7"/>
<dbReference type="Proteomes" id="UP000223060">
    <property type="component" value="Chromosome"/>
</dbReference>
<dbReference type="RefSeq" id="WP_036062817.1">
    <property type="nucleotide sequence ID" value="NZ_CP011102.1"/>
</dbReference>
<dbReference type="Pfam" id="PF14106">
    <property type="entry name" value="DUF4279"/>
    <property type="match status" value="1"/>
</dbReference>
<sequence>MTFELPRVRVSFCLTGADFDLDTVTKVLQIIPTSTRTKRDWPVAAMAKTCWELETEKEECKAVSWQFAKIMEKLSGREERIKALCRDLELEVMFTIVIDMESANGPELVLTKEIVQFIGSMGAEVGFDVYVD</sequence>
<evidence type="ECO:0000313" key="1">
    <source>
        <dbReference type="EMBL" id="AQY51474.1"/>
    </source>
</evidence>
<name>A0A1S7FVI7_9LIST</name>
<protein>
    <recommendedName>
        <fullName evidence="3">DUF4279 domain-containing protein</fullName>
    </recommendedName>
</protein>
<gene>
    <name evidence="1" type="ORF">UE46_10785</name>
</gene>
<evidence type="ECO:0000313" key="2">
    <source>
        <dbReference type="Proteomes" id="UP000223060"/>
    </source>
</evidence>
<dbReference type="KEGG" id="lwi:UE46_10785"/>
<reference evidence="2" key="1">
    <citation type="submission" date="2015-03" db="EMBL/GenBank/DDBJ databases">
        <authorList>
            <person name="Ferrari E."/>
            <person name="Walter M.C."/>
            <person name="Huptas C."/>
            <person name="Scherer S."/>
            <person name="Mueller-Herbst S."/>
        </authorList>
    </citation>
    <scope>NUCLEOTIDE SEQUENCE [LARGE SCALE GENOMIC DNA]</scope>
    <source>
        <strain evidence="2">LWP01</strain>
    </source>
</reference>
<accession>A0A1S7FVI7</accession>
<organism evidence="1 2">
    <name type="scientific">Listeria weihenstephanensis</name>
    <dbReference type="NCBI Taxonomy" id="1006155"/>
    <lineage>
        <taxon>Bacteria</taxon>
        <taxon>Bacillati</taxon>
        <taxon>Bacillota</taxon>
        <taxon>Bacilli</taxon>
        <taxon>Bacillales</taxon>
        <taxon>Listeriaceae</taxon>
        <taxon>Listeria</taxon>
    </lineage>
</organism>